<evidence type="ECO:0000256" key="1">
    <source>
        <dbReference type="SAM" id="Phobius"/>
    </source>
</evidence>
<dbReference type="Proteomes" id="UP000184031">
    <property type="component" value="Unassembled WGS sequence"/>
</dbReference>
<dbReference type="Proteomes" id="UP000198940">
    <property type="component" value="Unassembled WGS sequence"/>
</dbReference>
<dbReference type="EMBL" id="FOKU01000003">
    <property type="protein sequence ID" value="SFB91886.1"/>
    <property type="molecule type" value="Genomic_DNA"/>
</dbReference>
<keyword evidence="1" id="KW-0472">Membrane</keyword>
<reference evidence="3 4" key="1">
    <citation type="submission" date="2016-11" db="EMBL/GenBank/DDBJ databases">
        <authorList>
            <person name="Varghese N."/>
            <person name="Submissions S."/>
        </authorList>
    </citation>
    <scope>NUCLEOTIDE SEQUENCE [LARGE SCALE GENOMIC DNA]</scope>
    <source>
        <strain evidence="3 4">CGMCC 1.12174</strain>
        <strain evidence="2 5">DSM 26351</strain>
    </source>
</reference>
<comment type="caution">
    <text evidence="3">The sequence shown here is derived from an EMBL/GenBank/DDBJ whole genome shotgun (WGS) entry which is preliminary data.</text>
</comment>
<keyword evidence="1" id="KW-1133">Transmembrane helix</keyword>
<dbReference type="EMBL" id="FRAT01000003">
    <property type="protein sequence ID" value="SHK63149.1"/>
    <property type="molecule type" value="Genomic_DNA"/>
</dbReference>
<organism evidence="3 4">
    <name type="scientific">Flagellimonas taeanensis</name>
    <dbReference type="NCBI Taxonomy" id="1005926"/>
    <lineage>
        <taxon>Bacteria</taxon>
        <taxon>Pseudomonadati</taxon>
        <taxon>Bacteroidota</taxon>
        <taxon>Flavobacteriia</taxon>
        <taxon>Flavobacteriales</taxon>
        <taxon>Flavobacteriaceae</taxon>
        <taxon>Flagellimonas</taxon>
    </lineage>
</organism>
<dbReference type="AlphaFoldDB" id="A0A1M6U1W1"/>
<evidence type="ECO:0000313" key="3">
    <source>
        <dbReference type="EMBL" id="SHK63149.1"/>
    </source>
</evidence>
<keyword evidence="1" id="KW-0812">Transmembrane</keyword>
<dbReference type="Pfam" id="PF20532">
    <property type="entry name" value="DUF6747"/>
    <property type="match status" value="1"/>
</dbReference>
<dbReference type="RefSeq" id="WP_313777786.1">
    <property type="nucleotide sequence ID" value="NZ_FOKU01000003.1"/>
</dbReference>
<sequence>MGTLLHFKHLYFEAFDDCKPSFVVLFLKGYSIFCAVMLFMAVYAFLYRAFTGFEF</sequence>
<feature type="transmembrane region" description="Helical" evidence="1">
    <location>
        <begin position="30"/>
        <end position="50"/>
    </location>
</feature>
<gene>
    <name evidence="2" type="ORF">SAMN04487891_103440</name>
    <name evidence="3" type="ORF">SAMN05216293_1598</name>
</gene>
<evidence type="ECO:0000313" key="2">
    <source>
        <dbReference type="EMBL" id="SFB91886.1"/>
    </source>
</evidence>
<name>A0A1M6U1W1_9FLAO</name>
<evidence type="ECO:0000313" key="4">
    <source>
        <dbReference type="Proteomes" id="UP000184031"/>
    </source>
</evidence>
<proteinExistence type="predicted"/>
<accession>A0A1M6U1W1</accession>
<dbReference type="STRING" id="1055723.SAMN05216293_1598"/>
<evidence type="ECO:0000313" key="5">
    <source>
        <dbReference type="Proteomes" id="UP000198940"/>
    </source>
</evidence>
<protein>
    <submittedName>
        <fullName evidence="3">Uncharacterized protein</fullName>
    </submittedName>
</protein>
<keyword evidence="5" id="KW-1185">Reference proteome</keyword>
<dbReference type="InterPro" id="IPR046635">
    <property type="entry name" value="DUF6747"/>
</dbReference>